<feature type="compositionally biased region" description="Basic and acidic residues" evidence="1">
    <location>
        <begin position="84"/>
        <end position="93"/>
    </location>
</feature>
<evidence type="ECO:0000256" key="2">
    <source>
        <dbReference type="SAM" id="SignalP"/>
    </source>
</evidence>
<feature type="chain" id="PRO_5037436601" evidence="2">
    <location>
        <begin position="25"/>
        <end position="106"/>
    </location>
</feature>
<keyword evidence="4" id="KW-1185">Reference proteome</keyword>
<sequence length="106" mass="11257">MNKIIVAASVIAMLTAAQTSFGQAAQVAKAEKKEQKADKKVAKAKELRSNAATGKGLEIAGVSDSKTRQAKADRKMKHAHKKELKSEAKELKAVAKNKTKKAAGVD</sequence>
<comment type="caution">
    <text evidence="3">The sequence shown here is derived from an EMBL/GenBank/DDBJ whole genome shotgun (WGS) entry which is preliminary data.</text>
</comment>
<protein>
    <submittedName>
        <fullName evidence="3">Uncharacterized protein</fullName>
    </submittedName>
</protein>
<proteinExistence type="predicted"/>
<organism evidence="3 4">
    <name type="scientific">Spirosoma profusum</name>
    <dbReference type="NCBI Taxonomy" id="2771354"/>
    <lineage>
        <taxon>Bacteria</taxon>
        <taxon>Pseudomonadati</taxon>
        <taxon>Bacteroidota</taxon>
        <taxon>Cytophagia</taxon>
        <taxon>Cytophagales</taxon>
        <taxon>Cytophagaceae</taxon>
        <taxon>Spirosoma</taxon>
    </lineage>
</organism>
<feature type="signal peptide" evidence="2">
    <location>
        <begin position="1"/>
        <end position="24"/>
    </location>
</feature>
<reference evidence="3" key="1">
    <citation type="submission" date="2020-09" db="EMBL/GenBank/DDBJ databases">
        <authorList>
            <person name="Kim M.K."/>
        </authorList>
    </citation>
    <scope>NUCLEOTIDE SEQUENCE</scope>
    <source>
        <strain evidence="3">BT702</strain>
    </source>
</reference>
<dbReference type="EMBL" id="JACWZY010000013">
    <property type="protein sequence ID" value="MBD2702297.1"/>
    <property type="molecule type" value="Genomic_DNA"/>
</dbReference>
<accession>A0A927AU39</accession>
<name>A0A927AU39_9BACT</name>
<dbReference type="Proteomes" id="UP000598820">
    <property type="component" value="Unassembled WGS sequence"/>
</dbReference>
<feature type="compositionally biased region" description="Basic residues" evidence="1">
    <location>
        <begin position="74"/>
        <end position="83"/>
    </location>
</feature>
<feature type="compositionally biased region" description="Basic residues" evidence="1">
    <location>
        <begin position="95"/>
        <end position="106"/>
    </location>
</feature>
<evidence type="ECO:0000313" key="3">
    <source>
        <dbReference type="EMBL" id="MBD2702297.1"/>
    </source>
</evidence>
<evidence type="ECO:0000313" key="4">
    <source>
        <dbReference type="Proteomes" id="UP000598820"/>
    </source>
</evidence>
<evidence type="ECO:0000256" key="1">
    <source>
        <dbReference type="SAM" id="MobiDB-lite"/>
    </source>
</evidence>
<dbReference type="AlphaFoldDB" id="A0A927AU39"/>
<keyword evidence="2" id="KW-0732">Signal</keyword>
<dbReference type="RefSeq" id="WP_190888143.1">
    <property type="nucleotide sequence ID" value="NZ_JACWZY010000013.1"/>
</dbReference>
<gene>
    <name evidence="3" type="ORF">IC229_16710</name>
</gene>
<feature type="region of interest" description="Disordered" evidence="1">
    <location>
        <begin position="59"/>
        <end position="106"/>
    </location>
</feature>